<feature type="domain" description="Peptidase M16 C-terminal" evidence="3">
    <location>
        <begin position="202"/>
        <end position="378"/>
    </location>
</feature>
<dbReference type="GO" id="GO:0046872">
    <property type="term" value="F:metal ion binding"/>
    <property type="evidence" value="ECO:0007669"/>
    <property type="project" value="InterPro"/>
</dbReference>
<dbReference type="GO" id="GO:0006508">
    <property type="term" value="P:proteolysis"/>
    <property type="evidence" value="ECO:0007669"/>
    <property type="project" value="UniProtKB-KW"/>
</dbReference>
<dbReference type="Pfam" id="PF00675">
    <property type="entry name" value="Peptidase_M16"/>
    <property type="match status" value="2"/>
</dbReference>
<evidence type="ECO:0000259" key="2">
    <source>
        <dbReference type="Pfam" id="PF00675"/>
    </source>
</evidence>
<dbReference type="PANTHER" id="PTHR11851">
    <property type="entry name" value="METALLOPROTEASE"/>
    <property type="match status" value="1"/>
</dbReference>
<evidence type="ECO:0000259" key="3">
    <source>
        <dbReference type="Pfam" id="PF05193"/>
    </source>
</evidence>
<feature type="domain" description="Peptidase M16 N-terminal" evidence="2">
    <location>
        <begin position="505"/>
        <end position="633"/>
    </location>
</feature>
<evidence type="ECO:0000256" key="1">
    <source>
        <dbReference type="ARBA" id="ARBA00007261"/>
    </source>
</evidence>
<protein>
    <submittedName>
        <fullName evidence="4">Zinc protease</fullName>
    </submittedName>
</protein>
<dbReference type="EMBL" id="UOEW01000330">
    <property type="protein sequence ID" value="VAW41923.1"/>
    <property type="molecule type" value="Genomic_DNA"/>
</dbReference>
<dbReference type="SUPFAM" id="SSF63411">
    <property type="entry name" value="LuxS/MPP-like metallohydrolase"/>
    <property type="match status" value="4"/>
</dbReference>
<accession>A0A3B0VNQ8</accession>
<comment type="similarity">
    <text evidence="1">Belongs to the peptidase M16 family.</text>
</comment>
<dbReference type="InterPro" id="IPR011765">
    <property type="entry name" value="Pept_M16_N"/>
</dbReference>
<reference evidence="4" key="1">
    <citation type="submission" date="2018-06" db="EMBL/GenBank/DDBJ databases">
        <authorList>
            <person name="Zhirakovskaya E."/>
        </authorList>
    </citation>
    <scope>NUCLEOTIDE SEQUENCE</scope>
</reference>
<dbReference type="PROSITE" id="PS00143">
    <property type="entry name" value="INSULINASE"/>
    <property type="match status" value="1"/>
</dbReference>
<keyword evidence="4" id="KW-0378">Hydrolase</keyword>
<gene>
    <name evidence="4" type="ORF">MNBD_GAMMA01-1430</name>
</gene>
<feature type="domain" description="Peptidase M16 C-terminal" evidence="3">
    <location>
        <begin position="660"/>
        <end position="840"/>
    </location>
</feature>
<dbReference type="Gene3D" id="3.30.830.10">
    <property type="entry name" value="Metalloenzyme, LuxS/M16 peptidase-like"/>
    <property type="match status" value="4"/>
</dbReference>
<dbReference type="PANTHER" id="PTHR11851:SF49">
    <property type="entry name" value="MITOCHONDRIAL-PROCESSING PEPTIDASE SUBUNIT ALPHA"/>
    <property type="match status" value="1"/>
</dbReference>
<evidence type="ECO:0000313" key="4">
    <source>
        <dbReference type="EMBL" id="VAW41923.1"/>
    </source>
</evidence>
<dbReference type="InterPro" id="IPR001431">
    <property type="entry name" value="Pept_M16_Zn_BS"/>
</dbReference>
<dbReference type="Pfam" id="PF05193">
    <property type="entry name" value="Peptidase_M16_C"/>
    <property type="match status" value="2"/>
</dbReference>
<dbReference type="InterPro" id="IPR050361">
    <property type="entry name" value="MPP/UQCRC_Complex"/>
</dbReference>
<keyword evidence="4" id="KW-0645">Protease</keyword>
<dbReference type="GO" id="GO:0004222">
    <property type="term" value="F:metalloendopeptidase activity"/>
    <property type="evidence" value="ECO:0007669"/>
    <property type="project" value="InterPro"/>
</dbReference>
<proteinExistence type="inferred from homology"/>
<dbReference type="InterPro" id="IPR011249">
    <property type="entry name" value="Metalloenz_LuxS/M16"/>
</dbReference>
<name>A0A3B0VNQ8_9ZZZZ</name>
<sequence length="916" mass="103286">MFYQIKIITLTCMLMLVSAIAFAKLPKGVEKITSVEGITEYQLKNGLQVLLFPDISQETITVNITYYVGSKHENYGETGMAHLLEHLVFKGTPRHKDIPKELTDHGAEPNGTTWTDRTNYFETFAATDKNLNWALDLEADRMINSFIAKKDLDSEMTVVRNELENGENSPIRVLLQRMMAVSFDWHNYGKTTIGARSDLENVDIKNLKDFYRKYYQPDNATLVVAGKIDEAKVIKLVNKYFGKIKRPKRKIQELYTTEPIQDGERQVTVRRPGDVQVMAAMYRIPAGAHEDYPALGVLTQILADSKTGRLHENVVKKKLAAVTFGFPFQWAEPGLVTFMAQVAKDKDIDKTKDTVLDTLENIINNPITQTEVDNAKAKITKQFELRFNSSESIAKYLSEWVGMGDWRLIFLNRDRMEQVTVADVQKAAEEYLVNDNRTLGLFLPEQKPNRADSIVRLSQDEIKSMLADYKGRTEIAQGESFDSSHDNIDSRSSRNSLKNGAKTVYLPKKTRGESVSMDIKLDFGNVKDLWDKGIIGKLTGSMLNRGTDKYTREQLQAEFDKLKASVTIRGSAVDTRISISTTKPNLPAVLDLIEDIVKNPAFNQQELEVLKQEQIVSLEQQKQQPSAQVFRQLGRYLSPHEPGHPLYNMSIDDEIAAIKSVSTDELKNFHATFIGAQNADIGVVGDFDTDTIQNKLNQTIGNWSSKANYARVKSAVASVDSINQFIDTPDKAGAAFGAMLNFEMSDSHPDYPALKMANQMFGGGFISSRLADRLRRKDGLSYGAGSWFRASSYDEVAVFGAYAICAPENLGKVETGFFEEFDRMLKDGFTQQELDDARTGMLQNNKLDRAKDARLVKTLVADLDLDRNMQWDKNYEQKIRDLTVLQVNMAVRKYFKRENISIIKAGDATKITTQAE</sequence>
<dbReference type="AlphaFoldDB" id="A0A3B0VNQ8"/>
<dbReference type="InterPro" id="IPR007863">
    <property type="entry name" value="Peptidase_M16_C"/>
</dbReference>
<feature type="domain" description="Peptidase M16 N-terminal" evidence="2">
    <location>
        <begin position="56"/>
        <end position="194"/>
    </location>
</feature>
<organism evidence="4">
    <name type="scientific">hydrothermal vent metagenome</name>
    <dbReference type="NCBI Taxonomy" id="652676"/>
    <lineage>
        <taxon>unclassified sequences</taxon>
        <taxon>metagenomes</taxon>
        <taxon>ecological metagenomes</taxon>
    </lineage>
</organism>